<name>A0A384KL80_HALVD</name>
<gene>
    <name evidence="1" type="ORF">C498_09249</name>
</gene>
<dbReference type="AlphaFoldDB" id="A0A384KL80"/>
<dbReference type="Proteomes" id="UP000011532">
    <property type="component" value="Unassembled WGS sequence"/>
</dbReference>
<dbReference type="OrthoDB" id="168607at2157"/>
<organism evidence="1 2">
    <name type="scientific">Haloferax volcanii (strain ATCC 29605 / DSM 3757 / JCM 8879 / NBRC 14742 / NCIMB 2012 / VKM B-1768 / DS2)</name>
    <name type="common">Halobacterium volcanii</name>
    <dbReference type="NCBI Taxonomy" id="309800"/>
    <lineage>
        <taxon>Archaea</taxon>
        <taxon>Methanobacteriati</taxon>
        <taxon>Methanobacteriota</taxon>
        <taxon>Stenosarchaea group</taxon>
        <taxon>Halobacteria</taxon>
        <taxon>Halobacteriales</taxon>
        <taxon>Haloferacaceae</taxon>
        <taxon>Haloferax</taxon>
    </lineage>
</organism>
<comment type="caution">
    <text evidence="1">The sequence shown here is derived from an EMBL/GenBank/DDBJ whole genome shotgun (WGS) entry which is preliminary data.</text>
</comment>
<dbReference type="InterPro" id="IPR029044">
    <property type="entry name" value="Nucleotide-diphossugar_trans"/>
</dbReference>
<evidence type="ECO:0008006" key="3">
    <source>
        <dbReference type="Google" id="ProtNLM"/>
    </source>
</evidence>
<accession>A0A384KL80</accession>
<sequence>MTVIAVLAEPPRPGLVLSELAETSPLSEAEAADLYAAMLKDVCIAVERSGGDLLVNYRAEDELPDEFAGDHDSEAEIRSVVADALGGTDNARFEPQVGSTFSARAGNTVSHLLNEEEEVHSAAVVRPIAPLLGRTHLDSAAMKLRSTPVVLGPSTEGRVYFSGFLDPIDFTDAYAEPEVETLARRADDAGHGLDYVPMLPVLETGADLATVVPMLRSRVESERLVPEHTTTFVFEEGLRVESTDGVLELVRD</sequence>
<dbReference type="PANTHER" id="PTHR36529:SF1">
    <property type="entry name" value="GLYCOSYLTRANSFERASE"/>
    <property type="match status" value="1"/>
</dbReference>
<dbReference type="InterPro" id="IPR018641">
    <property type="entry name" value="Trfase_1_rSAM/seldom-assoc"/>
</dbReference>
<dbReference type="GeneID" id="8924458"/>
<dbReference type="EMBL" id="AOHU01000047">
    <property type="protein sequence ID" value="ELY32382.1"/>
    <property type="molecule type" value="Genomic_DNA"/>
</dbReference>
<dbReference type="Gene3D" id="3.90.550.10">
    <property type="entry name" value="Spore Coat Polysaccharide Biosynthesis Protein SpsA, Chain A"/>
    <property type="match status" value="1"/>
</dbReference>
<reference evidence="2" key="1">
    <citation type="submission" date="2012-11" db="EMBL/GenBank/DDBJ databases">
        <authorList>
            <person name="Becker E.A."/>
            <person name="Seitzer P."/>
            <person name="Tritt A."/>
            <person name="Larsen D."/>
            <person name="Yao A."/>
            <person name="Wu D."/>
            <person name="Darling A."/>
            <person name="Eisen J.A."/>
            <person name="Facciotti M.T."/>
        </authorList>
    </citation>
    <scope>NUCLEOTIDE SEQUENCE [LARGE SCALE GENOMIC DNA]</scope>
    <source>
        <strain evidence="2">ATCC 29605 / DSM 3757 / JCM 8879 / NBRC 14742 / NCIMB 2012 / VKM B-1768 / DS2</strain>
    </source>
</reference>
<protein>
    <recommendedName>
        <fullName evidence="3">DUF2064 domain-containing protein</fullName>
    </recommendedName>
</protein>
<dbReference type="PANTHER" id="PTHR36529">
    <property type="entry name" value="SLL1095 PROTEIN"/>
    <property type="match status" value="1"/>
</dbReference>
<evidence type="ECO:0000313" key="2">
    <source>
        <dbReference type="Proteomes" id="UP000011532"/>
    </source>
</evidence>
<reference evidence="1 2" key="2">
    <citation type="journal article" date="2014" name="PLoS Genet.">
        <title>Phylogenetically driven sequencing of extremely halophilic archaea reveals strategies for static and dynamic osmo-response.</title>
        <authorList>
            <person name="Becker E.A."/>
            <person name="Seitzer P.M."/>
            <person name="Tritt A."/>
            <person name="Larsen D."/>
            <person name="Krusor M."/>
            <person name="Yao A.I."/>
            <person name="Wu D."/>
            <person name="Madern D."/>
            <person name="Eisen J.A."/>
            <person name="Darling A.E."/>
            <person name="Facciotti M.T."/>
        </authorList>
    </citation>
    <scope>NUCLEOTIDE SEQUENCE [LARGE SCALE GENOMIC DNA]</scope>
    <source>
        <strain evidence="2">ATCC 29605 / DSM 3757 / JCM 8879 / NBRC 14742 / NCIMB 2012 / VKM B-1768 / DS2</strain>
    </source>
</reference>
<dbReference type="RefSeq" id="WP_004043037.1">
    <property type="nucleotide sequence ID" value="NC_013967.1"/>
</dbReference>
<evidence type="ECO:0000313" key="1">
    <source>
        <dbReference type="EMBL" id="ELY32382.1"/>
    </source>
</evidence>
<proteinExistence type="predicted"/>